<sequence>MRPDEHKKKKNTAYKKKHGIKDAGDKKDEKTKKDKSTAESKQERQTKHGRETKTHIPSHQIRYAASSRKTPSKIFRRRQIVSNWQKYELPPDTEEKISARGREAISHFRFKDELVWDDPGEATHDSSNDLAQSLACLPVHHILGISSSVFPTTGFAVHSDKNETDELSTNSPLPSSPEHDKDTPEVTTSKNTQLILTNTSVFSHASSVYVRSYPSDTNTGFNTDVVGQENCKGKSDISSKHPVDKLQLQDDDLDVLLNTNGPSDVHSGDGSSIQPRKAEGDSSKLCLFIPHLHSLLHIQKISACLLFPYLSNIFYLEAWLDSVLDG</sequence>
<gene>
    <name evidence="2" type="ORF">CUNI_LOCUS7260</name>
</gene>
<proteinExistence type="predicted"/>
<dbReference type="Proteomes" id="UP000678393">
    <property type="component" value="Unassembled WGS sequence"/>
</dbReference>
<dbReference type="InterPro" id="IPR026187">
    <property type="entry name" value="Aven"/>
</dbReference>
<feature type="region of interest" description="Disordered" evidence="1">
    <location>
        <begin position="258"/>
        <end position="277"/>
    </location>
</feature>
<dbReference type="GO" id="GO:0010972">
    <property type="term" value="P:negative regulation of G2/M transition of mitotic cell cycle"/>
    <property type="evidence" value="ECO:0007669"/>
    <property type="project" value="TreeGrafter"/>
</dbReference>
<dbReference type="OrthoDB" id="6338233at2759"/>
<organism evidence="2 3">
    <name type="scientific">Candidula unifasciata</name>
    <dbReference type="NCBI Taxonomy" id="100452"/>
    <lineage>
        <taxon>Eukaryota</taxon>
        <taxon>Metazoa</taxon>
        <taxon>Spiralia</taxon>
        <taxon>Lophotrochozoa</taxon>
        <taxon>Mollusca</taxon>
        <taxon>Gastropoda</taxon>
        <taxon>Heterobranchia</taxon>
        <taxon>Euthyneura</taxon>
        <taxon>Panpulmonata</taxon>
        <taxon>Eupulmonata</taxon>
        <taxon>Stylommatophora</taxon>
        <taxon>Helicina</taxon>
        <taxon>Helicoidea</taxon>
        <taxon>Geomitridae</taxon>
        <taxon>Candidula</taxon>
    </lineage>
</organism>
<feature type="region of interest" description="Disordered" evidence="1">
    <location>
        <begin position="1"/>
        <end position="72"/>
    </location>
</feature>
<keyword evidence="3" id="KW-1185">Reference proteome</keyword>
<dbReference type="PANTHER" id="PTHR16524:SF2">
    <property type="entry name" value="CELL DEATH REGULATOR AVEN"/>
    <property type="match status" value="1"/>
</dbReference>
<dbReference type="AlphaFoldDB" id="A0A8S3Z2W5"/>
<evidence type="ECO:0000313" key="2">
    <source>
        <dbReference type="EMBL" id="CAG5121702.1"/>
    </source>
</evidence>
<dbReference type="PANTHER" id="PTHR16524">
    <property type="entry name" value="CELL DEATH REGULATOR AVEN"/>
    <property type="match status" value="1"/>
</dbReference>
<name>A0A8S3Z2W5_9EUPU</name>
<accession>A0A8S3Z2W5</accession>
<feature type="compositionally biased region" description="Basic and acidic residues" evidence="1">
    <location>
        <begin position="20"/>
        <end position="54"/>
    </location>
</feature>
<feature type="region of interest" description="Disordered" evidence="1">
    <location>
        <begin position="161"/>
        <end position="192"/>
    </location>
</feature>
<reference evidence="2" key="1">
    <citation type="submission" date="2021-04" db="EMBL/GenBank/DDBJ databases">
        <authorList>
            <consortium name="Molecular Ecology Group"/>
        </authorList>
    </citation>
    <scope>NUCLEOTIDE SEQUENCE</scope>
</reference>
<evidence type="ECO:0000256" key="1">
    <source>
        <dbReference type="SAM" id="MobiDB-lite"/>
    </source>
</evidence>
<dbReference type="EMBL" id="CAJHNH020001143">
    <property type="protein sequence ID" value="CAG5121702.1"/>
    <property type="molecule type" value="Genomic_DNA"/>
</dbReference>
<comment type="caution">
    <text evidence="2">The sequence shown here is derived from an EMBL/GenBank/DDBJ whole genome shotgun (WGS) entry which is preliminary data.</text>
</comment>
<evidence type="ECO:0000313" key="3">
    <source>
        <dbReference type="Proteomes" id="UP000678393"/>
    </source>
</evidence>
<protein>
    <submittedName>
        <fullName evidence="2">Uncharacterized protein</fullName>
    </submittedName>
</protein>
<feature type="compositionally biased region" description="Basic residues" evidence="1">
    <location>
        <begin position="7"/>
        <end position="19"/>
    </location>
</feature>